<accession>A3VAN8</accession>
<dbReference type="PANTHER" id="PTHR36156">
    <property type="entry name" value="SLR2101 PROTEIN"/>
    <property type="match status" value="1"/>
</dbReference>
<dbReference type="CDD" id="cd02231">
    <property type="entry name" value="cupin_BLL6423-like"/>
    <property type="match status" value="1"/>
</dbReference>
<dbReference type="eggNOG" id="COG3837">
    <property type="taxonomic scope" value="Bacteria"/>
</dbReference>
<comment type="caution">
    <text evidence="3">The sequence shown here is derived from an EMBL/GenBank/DDBJ whole genome shotgun (WGS) entry which is preliminary data.</text>
</comment>
<dbReference type="OrthoDB" id="713485at2"/>
<feature type="region of interest" description="Disordered" evidence="1">
    <location>
        <begin position="1"/>
        <end position="30"/>
    </location>
</feature>
<proteinExistence type="predicted"/>
<evidence type="ECO:0000313" key="3">
    <source>
        <dbReference type="EMBL" id="EAQ14979.1"/>
    </source>
</evidence>
<feature type="domain" description="Cupin type-2" evidence="2">
    <location>
        <begin position="115"/>
        <end position="176"/>
    </location>
</feature>
<evidence type="ECO:0000259" key="2">
    <source>
        <dbReference type="Pfam" id="PF07883"/>
    </source>
</evidence>
<organism evidence="3 4">
    <name type="scientific">Maritimibacter alkaliphilus HTCC2654</name>
    <dbReference type="NCBI Taxonomy" id="314271"/>
    <lineage>
        <taxon>Bacteria</taxon>
        <taxon>Pseudomonadati</taxon>
        <taxon>Pseudomonadota</taxon>
        <taxon>Alphaproteobacteria</taxon>
        <taxon>Rhodobacterales</taxon>
        <taxon>Roseobacteraceae</taxon>
        <taxon>Maritimibacter</taxon>
    </lineage>
</organism>
<dbReference type="HOGENOM" id="CLU_096188_2_0_5"/>
<dbReference type="RefSeq" id="WP_008334994.1">
    <property type="nucleotide sequence ID" value="NZ_CH902578.1"/>
</dbReference>
<dbReference type="SUPFAM" id="SSF51182">
    <property type="entry name" value="RmlC-like cupins"/>
    <property type="match status" value="1"/>
</dbReference>
<dbReference type="PANTHER" id="PTHR36156:SF2">
    <property type="entry name" value="CUPIN TYPE-2 DOMAIN-CONTAINING PROTEIN"/>
    <property type="match status" value="1"/>
</dbReference>
<keyword evidence="4" id="KW-1185">Reference proteome</keyword>
<protein>
    <recommendedName>
        <fullName evidence="2">Cupin type-2 domain-containing protein</fullName>
    </recommendedName>
</protein>
<sequence>MVSQNVRRVVTGHDDRGKAVVLSDGAPPNVIRPEHQPGLAFHELWHTDASPAPVTATEAEPTDRYTETAPPPHGTIIRMVDIPPEGEDGPDFDKETARALFEKVGLGENAEHTIPGRHPLMHRTESIDYGIVLEGQIVLLLDDSEVVLEQGDMVVQRGTIHAWTNRTDRITRMLFVLTDGAFDPNLARKTAEHDKRIKELAGV</sequence>
<gene>
    <name evidence="3" type="ORF">RB2654_20388</name>
</gene>
<dbReference type="InterPro" id="IPR014710">
    <property type="entry name" value="RmlC-like_jellyroll"/>
</dbReference>
<evidence type="ECO:0000313" key="4">
    <source>
        <dbReference type="Proteomes" id="UP000002931"/>
    </source>
</evidence>
<dbReference type="AlphaFoldDB" id="A3VAN8"/>
<dbReference type="InterPro" id="IPR011051">
    <property type="entry name" value="RmlC_Cupin_sf"/>
</dbReference>
<feature type="region of interest" description="Disordered" evidence="1">
    <location>
        <begin position="53"/>
        <end position="75"/>
    </location>
</feature>
<reference evidence="3 4" key="1">
    <citation type="journal article" date="2010" name="J. Bacteriol.">
        <title>Genome sequences of Pelagibaca bermudensis HTCC2601T and Maritimibacter alkaliphilus HTCC2654T, the type strains of two marine Roseobacter genera.</title>
        <authorList>
            <person name="Thrash J.C."/>
            <person name="Cho J.C."/>
            <person name="Ferriera S."/>
            <person name="Johnson J."/>
            <person name="Vergin K.L."/>
            <person name="Giovannoni S.J."/>
        </authorList>
    </citation>
    <scope>NUCLEOTIDE SEQUENCE [LARGE SCALE GENOMIC DNA]</scope>
    <source>
        <strain evidence="3 4">HTCC2654</strain>
    </source>
</reference>
<dbReference type="EMBL" id="AAMT01000001">
    <property type="protein sequence ID" value="EAQ14979.1"/>
    <property type="molecule type" value="Genomic_DNA"/>
</dbReference>
<dbReference type="InterPro" id="IPR013096">
    <property type="entry name" value="Cupin_2"/>
</dbReference>
<dbReference type="Gene3D" id="2.20.70.150">
    <property type="match status" value="1"/>
</dbReference>
<name>A3VAN8_9RHOB</name>
<dbReference type="Pfam" id="PF07883">
    <property type="entry name" value="Cupin_2"/>
    <property type="match status" value="1"/>
</dbReference>
<dbReference type="Proteomes" id="UP000002931">
    <property type="component" value="Unassembled WGS sequence"/>
</dbReference>
<dbReference type="STRING" id="314271.RB2654_20388"/>
<dbReference type="InterPro" id="IPR047142">
    <property type="entry name" value="OryJ/VirC-like"/>
</dbReference>
<evidence type="ECO:0000256" key="1">
    <source>
        <dbReference type="SAM" id="MobiDB-lite"/>
    </source>
</evidence>
<dbReference type="Gene3D" id="2.60.120.10">
    <property type="entry name" value="Jelly Rolls"/>
    <property type="match status" value="1"/>
</dbReference>